<dbReference type="InterPro" id="IPR029058">
    <property type="entry name" value="AB_hydrolase_fold"/>
</dbReference>
<dbReference type="OrthoDB" id="294702at2759"/>
<protein>
    <submittedName>
        <fullName evidence="2">Alpha/Beta hydrolase protein</fullName>
    </submittedName>
</protein>
<evidence type="ECO:0000259" key="1">
    <source>
        <dbReference type="Pfam" id="PF12697"/>
    </source>
</evidence>
<feature type="non-terminal residue" evidence="2">
    <location>
        <position position="1"/>
    </location>
</feature>
<gene>
    <name evidence="2" type="ORF">BDY21DRAFT_257459</name>
</gene>
<sequence>EPETHTFTQTKGHTISYCIYGVAGDTDPPPPTIFYFHSHPSSRYEAALLHPTAQRHGLRIVAPDRPGMGESPLDRSRRLLDWPADMLALADHLDTRRFGVVGTSGGGPYVLACCLRLPRARLAGAGVVCGLFPLKLGTSGMMWETRLMLWVAGWAPSLVALGLDFALGKVARDREHPEAFEAAMAKAMESRPEVDRAVIQENAGGFRDAMLENFREALKHGSQGAAYEAKLFSGDWGFKLEDVKMAEGTLVLWHGEKDVNVPVAMAQKAAGLLDGAELRLSPDEGHISLPVNKTDEIMETMK</sequence>
<dbReference type="Pfam" id="PF12697">
    <property type="entry name" value="Abhydrolase_6"/>
    <property type="match status" value="1"/>
</dbReference>
<reference evidence="2" key="1">
    <citation type="journal article" date="2020" name="Stud. Mycol.">
        <title>101 Dothideomycetes genomes: a test case for predicting lifestyles and emergence of pathogens.</title>
        <authorList>
            <person name="Haridas S."/>
            <person name="Albert R."/>
            <person name="Binder M."/>
            <person name="Bloem J."/>
            <person name="Labutti K."/>
            <person name="Salamov A."/>
            <person name="Andreopoulos B."/>
            <person name="Baker S."/>
            <person name="Barry K."/>
            <person name="Bills G."/>
            <person name="Bluhm B."/>
            <person name="Cannon C."/>
            <person name="Castanera R."/>
            <person name="Culley D."/>
            <person name="Daum C."/>
            <person name="Ezra D."/>
            <person name="Gonzalez J."/>
            <person name="Henrissat B."/>
            <person name="Kuo A."/>
            <person name="Liang C."/>
            <person name="Lipzen A."/>
            <person name="Lutzoni F."/>
            <person name="Magnuson J."/>
            <person name="Mondo S."/>
            <person name="Nolan M."/>
            <person name="Ohm R."/>
            <person name="Pangilinan J."/>
            <person name="Park H.-J."/>
            <person name="Ramirez L."/>
            <person name="Alfaro M."/>
            <person name="Sun H."/>
            <person name="Tritt A."/>
            <person name="Yoshinaga Y."/>
            <person name="Zwiers L.-H."/>
            <person name="Turgeon B."/>
            <person name="Goodwin S."/>
            <person name="Spatafora J."/>
            <person name="Crous P."/>
            <person name="Grigoriev I."/>
        </authorList>
    </citation>
    <scope>NUCLEOTIDE SEQUENCE</scope>
    <source>
        <strain evidence="2">ATCC 16933</strain>
    </source>
</reference>
<keyword evidence="2" id="KW-0378">Hydrolase</keyword>
<proteinExistence type="predicted"/>
<organism evidence="2 3">
    <name type="scientific">Lineolata rhizophorae</name>
    <dbReference type="NCBI Taxonomy" id="578093"/>
    <lineage>
        <taxon>Eukaryota</taxon>
        <taxon>Fungi</taxon>
        <taxon>Dikarya</taxon>
        <taxon>Ascomycota</taxon>
        <taxon>Pezizomycotina</taxon>
        <taxon>Dothideomycetes</taxon>
        <taxon>Dothideomycetes incertae sedis</taxon>
        <taxon>Lineolatales</taxon>
        <taxon>Lineolataceae</taxon>
        <taxon>Lineolata</taxon>
    </lineage>
</organism>
<evidence type="ECO:0000313" key="3">
    <source>
        <dbReference type="Proteomes" id="UP000799766"/>
    </source>
</evidence>
<feature type="non-terminal residue" evidence="2">
    <location>
        <position position="302"/>
    </location>
</feature>
<dbReference type="AlphaFoldDB" id="A0A6A6NXY6"/>
<dbReference type="PANTHER" id="PTHR43433:SF10">
    <property type="entry name" value="AB HYDROLASE-1 DOMAIN-CONTAINING PROTEIN"/>
    <property type="match status" value="1"/>
</dbReference>
<dbReference type="InterPro" id="IPR000073">
    <property type="entry name" value="AB_hydrolase_1"/>
</dbReference>
<feature type="domain" description="AB hydrolase-1" evidence="1">
    <location>
        <begin position="39"/>
        <end position="289"/>
    </location>
</feature>
<dbReference type="EMBL" id="MU001683">
    <property type="protein sequence ID" value="KAF2456581.1"/>
    <property type="molecule type" value="Genomic_DNA"/>
</dbReference>
<keyword evidence="3" id="KW-1185">Reference proteome</keyword>
<accession>A0A6A6NXY6</accession>
<dbReference type="Gene3D" id="3.40.50.1820">
    <property type="entry name" value="alpha/beta hydrolase"/>
    <property type="match status" value="1"/>
</dbReference>
<dbReference type="GO" id="GO:0016787">
    <property type="term" value="F:hydrolase activity"/>
    <property type="evidence" value="ECO:0007669"/>
    <property type="project" value="UniProtKB-KW"/>
</dbReference>
<evidence type="ECO:0000313" key="2">
    <source>
        <dbReference type="EMBL" id="KAF2456581.1"/>
    </source>
</evidence>
<dbReference type="PANTHER" id="PTHR43433">
    <property type="entry name" value="HYDROLASE, ALPHA/BETA FOLD FAMILY PROTEIN"/>
    <property type="match status" value="1"/>
</dbReference>
<dbReference type="InterPro" id="IPR050471">
    <property type="entry name" value="AB_hydrolase"/>
</dbReference>
<name>A0A6A6NXY6_9PEZI</name>
<dbReference type="Proteomes" id="UP000799766">
    <property type="component" value="Unassembled WGS sequence"/>
</dbReference>
<dbReference type="SUPFAM" id="SSF53474">
    <property type="entry name" value="alpha/beta-Hydrolases"/>
    <property type="match status" value="1"/>
</dbReference>